<feature type="non-terminal residue" evidence="2">
    <location>
        <position position="458"/>
    </location>
</feature>
<organism evidence="2 3">
    <name type="scientific">Brassica rapa subsp. trilocularis</name>
    <dbReference type="NCBI Taxonomy" id="1813537"/>
    <lineage>
        <taxon>Eukaryota</taxon>
        <taxon>Viridiplantae</taxon>
        <taxon>Streptophyta</taxon>
        <taxon>Embryophyta</taxon>
        <taxon>Tracheophyta</taxon>
        <taxon>Spermatophyta</taxon>
        <taxon>Magnoliopsida</taxon>
        <taxon>eudicotyledons</taxon>
        <taxon>Gunneridae</taxon>
        <taxon>Pentapetalae</taxon>
        <taxon>rosids</taxon>
        <taxon>malvids</taxon>
        <taxon>Brassicales</taxon>
        <taxon>Brassicaceae</taxon>
        <taxon>Brassiceae</taxon>
        <taxon>Brassica</taxon>
    </lineage>
</organism>
<comment type="caution">
    <text evidence="2">The sequence shown here is derived from an EMBL/GenBank/DDBJ whole genome shotgun (WGS) entry which is preliminary data.</text>
</comment>
<proteinExistence type="predicted"/>
<feature type="region of interest" description="Disordered" evidence="1">
    <location>
        <begin position="312"/>
        <end position="347"/>
    </location>
</feature>
<feature type="compositionally biased region" description="Pro residues" evidence="1">
    <location>
        <begin position="136"/>
        <end position="153"/>
    </location>
</feature>
<feature type="compositionally biased region" description="Acidic residues" evidence="1">
    <location>
        <begin position="336"/>
        <end position="347"/>
    </location>
</feature>
<name>A0ABQ7MJ96_BRACM</name>
<dbReference type="Proteomes" id="UP000823674">
    <property type="component" value="Chromosome A05"/>
</dbReference>
<sequence>LSVDIVCVNILFREDTLTLRHRQNSELVCTKSSSPHSYLRVRLSGRISQPGKGSSEKEGSKELELENKATLTTIVNTLDIIFRKFDQVDSRLEAYELDRNRPLMDQKTIDDRVNALLEERLKDLGIGKILENHDNPSPPLSNPSPPLSNPSPPLSKASPVVRTHQESVNSPALVAATPRQKKNLAKELEKEPGVKRALDEEFGGVDKDNDLDFLLISPAKATKDDKSTKDDKAAKDPAYGRGCRRTRIVKGEEADEKKKAAQADAAFKKKEKAEAKKKAAENKKKEAEAKKKEAAAKKKVVEAKKKEAELKKKQEAELKKQNQAGSKYKKVTPPPDEQDDFAPESDVENSELVRSAIIKEFREKYNKNVFFIGRFKKFLQTPFERGKKNTETVHLFKWVDECLVEEVDDIKSLISGMNKDISEFRVNVALLEKEIEVMKTAYVGKGEECMSQGRCLRN</sequence>
<gene>
    <name evidence="2" type="primary">A05p026890.1_BraROA</name>
    <name evidence="2" type="ORF">IGI04_019463</name>
</gene>
<evidence type="ECO:0000256" key="1">
    <source>
        <dbReference type="SAM" id="MobiDB-lite"/>
    </source>
</evidence>
<keyword evidence="3" id="KW-1185">Reference proteome</keyword>
<reference evidence="2 3" key="1">
    <citation type="submission" date="2021-03" db="EMBL/GenBank/DDBJ databases">
        <authorList>
            <person name="King G.J."/>
            <person name="Bancroft I."/>
            <person name="Baten A."/>
            <person name="Bloomfield J."/>
            <person name="Borpatragohain P."/>
            <person name="He Z."/>
            <person name="Irish N."/>
            <person name="Irwin J."/>
            <person name="Liu K."/>
            <person name="Mauleon R.P."/>
            <person name="Moore J."/>
            <person name="Morris R."/>
            <person name="Ostergaard L."/>
            <person name="Wang B."/>
            <person name="Wells R."/>
        </authorList>
    </citation>
    <scope>NUCLEOTIDE SEQUENCE [LARGE SCALE GENOMIC DNA]</scope>
    <source>
        <strain evidence="2">R-o-18</strain>
        <tissue evidence="2">Leaf</tissue>
    </source>
</reference>
<evidence type="ECO:0000313" key="3">
    <source>
        <dbReference type="Proteomes" id="UP000823674"/>
    </source>
</evidence>
<evidence type="ECO:0000313" key="2">
    <source>
        <dbReference type="EMBL" id="KAG5397649.1"/>
    </source>
</evidence>
<feature type="region of interest" description="Disordered" evidence="1">
    <location>
        <begin position="129"/>
        <end position="179"/>
    </location>
</feature>
<feature type="compositionally biased region" description="Basic and acidic residues" evidence="1">
    <location>
        <begin position="249"/>
        <end position="298"/>
    </location>
</feature>
<accession>A0ABQ7MJ96</accession>
<feature type="non-terminal residue" evidence="2">
    <location>
        <position position="1"/>
    </location>
</feature>
<dbReference type="EMBL" id="JADBGQ010000005">
    <property type="protein sequence ID" value="KAG5397649.1"/>
    <property type="molecule type" value="Genomic_DNA"/>
</dbReference>
<protein>
    <submittedName>
        <fullName evidence="2">Uncharacterized protein</fullName>
    </submittedName>
</protein>
<feature type="region of interest" description="Disordered" evidence="1">
    <location>
        <begin position="222"/>
        <end position="298"/>
    </location>
</feature>
<feature type="compositionally biased region" description="Basic and acidic residues" evidence="1">
    <location>
        <begin position="222"/>
        <end position="235"/>
    </location>
</feature>